<proteinExistence type="predicted"/>
<evidence type="ECO:0000313" key="3">
    <source>
        <dbReference type="Proteomes" id="UP000316270"/>
    </source>
</evidence>
<organism evidence="2 3">
    <name type="scientific">Venturia effusa</name>
    <dbReference type="NCBI Taxonomy" id="50376"/>
    <lineage>
        <taxon>Eukaryota</taxon>
        <taxon>Fungi</taxon>
        <taxon>Dikarya</taxon>
        <taxon>Ascomycota</taxon>
        <taxon>Pezizomycotina</taxon>
        <taxon>Dothideomycetes</taxon>
        <taxon>Pleosporomycetidae</taxon>
        <taxon>Venturiales</taxon>
        <taxon>Venturiaceae</taxon>
        <taxon>Venturia</taxon>
    </lineage>
</organism>
<feature type="compositionally biased region" description="Polar residues" evidence="1">
    <location>
        <begin position="1"/>
        <end position="13"/>
    </location>
</feature>
<reference evidence="2 3" key="1">
    <citation type="submission" date="2019-07" db="EMBL/GenBank/DDBJ databases">
        <title>Finished genome of Venturia effusa.</title>
        <authorList>
            <person name="Young C.A."/>
            <person name="Cox M.P."/>
            <person name="Ganley A.R.D."/>
            <person name="David W.J."/>
        </authorList>
    </citation>
    <scope>NUCLEOTIDE SEQUENCE [LARGE SCALE GENOMIC DNA]</scope>
    <source>
        <strain evidence="3">albino</strain>
    </source>
</reference>
<dbReference type="EMBL" id="CP042188">
    <property type="protein sequence ID" value="QDS70029.1"/>
    <property type="molecule type" value="Genomic_DNA"/>
</dbReference>
<feature type="compositionally biased region" description="Basic and acidic residues" evidence="1">
    <location>
        <begin position="67"/>
        <end position="82"/>
    </location>
</feature>
<feature type="region of interest" description="Disordered" evidence="1">
    <location>
        <begin position="1"/>
        <end position="102"/>
    </location>
</feature>
<evidence type="ECO:0000256" key="1">
    <source>
        <dbReference type="SAM" id="MobiDB-lite"/>
    </source>
</evidence>
<sequence length="212" mass="23953">MTSRNNPSRNYDNNPPPMLRTSNAQSLPSGRRNLFSSHPRRPAANSSLSTAASSGSQNVHSDASASVHEDIIIRDETGDFRLELPTQGPLPTREDQKEDQSAETRLIEQYYTHRHQIDITGASAVSYIRPTPFSHKRQRTLTDEDDIEVQEPFQHEICPSCGWSSHKTKQDWENAADCREALQQLLTQKLHNNVLSLDEDKWMFGEEDGPAS</sequence>
<dbReference type="Proteomes" id="UP000316270">
    <property type="component" value="Chromosome 4"/>
</dbReference>
<dbReference type="AlphaFoldDB" id="A0A517L312"/>
<gene>
    <name evidence="2" type="ORF">FKW77_003803</name>
</gene>
<accession>A0A517L312</accession>
<feature type="compositionally biased region" description="Basic and acidic residues" evidence="1">
    <location>
        <begin position="92"/>
        <end position="102"/>
    </location>
</feature>
<keyword evidence="3" id="KW-1185">Reference proteome</keyword>
<evidence type="ECO:0000313" key="2">
    <source>
        <dbReference type="EMBL" id="QDS70029.1"/>
    </source>
</evidence>
<feature type="compositionally biased region" description="Low complexity" evidence="1">
    <location>
        <begin position="43"/>
        <end position="56"/>
    </location>
</feature>
<protein>
    <submittedName>
        <fullName evidence="2">Uncharacterized protein</fullName>
    </submittedName>
</protein>
<name>A0A517L312_9PEZI</name>
<dbReference type="OrthoDB" id="4188844at2759"/>